<proteinExistence type="inferred from homology"/>
<feature type="transmembrane region" description="Helical" evidence="3">
    <location>
        <begin position="23"/>
        <end position="41"/>
    </location>
</feature>
<dbReference type="FunFam" id="3.40.50.720:FF:001870">
    <property type="entry name" value="Uncharacterized oxidoreductase C19A8.06"/>
    <property type="match status" value="1"/>
</dbReference>
<reference evidence="4 5" key="1">
    <citation type="journal article" date="2023" name="G3 (Bethesda)">
        <title>A high-quality reference genome for the fission yeast Schizosaccharomyces osmophilus.</title>
        <authorList>
            <person name="Jia G.S."/>
            <person name="Zhang W.C."/>
            <person name="Liang Y."/>
            <person name="Liu X.H."/>
            <person name="Rhind N."/>
            <person name="Pidoux A."/>
            <person name="Brysch-Herzberg M."/>
            <person name="Du L.L."/>
        </authorList>
    </citation>
    <scope>NUCLEOTIDE SEQUENCE [LARGE SCALE GENOMIC DNA]</scope>
    <source>
        <strain evidence="4 5">CBS 15793</strain>
    </source>
</reference>
<name>A0AAE9WDQ5_9SCHI</name>
<evidence type="ECO:0000256" key="3">
    <source>
        <dbReference type="SAM" id="Phobius"/>
    </source>
</evidence>
<feature type="transmembrane region" description="Helical" evidence="3">
    <location>
        <begin position="281"/>
        <end position="300"/>
    </location>
</feature>
<protein>
    <submittedName>
        <fullName evidence="4">ER oxidoreductase Pbr1, implicated in lipid metabolism</fullName>
    </submittedName>
</protein>
<dbReference type="AlphaFoldDB" id="A0AAE9WDQ5"/>
<dbReference type="KEGG" id="som:SOMG_03718"/>
<dbReference type="RefSeq" id="XP_056038278.1">
    <property type="nucleotide sequence ID" value="XM_056182507.1"/>
</dbReference>
<evidence type="ECO:0000313" key="4">
    <source>
        <dbReference type="EMBL" id="WBW74035.1"/>
    </source>
</evidence>
<evidence type="ECO:0000313" key="5">
    <source>
        <dbReference type="Proteomes" id="UP001212411"/>
    </source>
</evidence>
<gene>
    <name evidence="4" type="primary">pbr1</name>
    <name evidence="4" type="ORF">SOMG_03718</name>
</gene>
<evidence type="ECO:0000256" key="2">
    <source>
        <dbReference type="ARBA" id="ARBA00023002"/>
    </source>
</evidence>
<keyword evidence="3" id="KW-0472">Membrane</keyword>
<dbReference type="GO" id="GO:0016491">
    <property type="term" value="F:oxidoreductase activity"/>
    <property type="evidence" value="ECO:0007669"/>
    <property type="project" value="UniProtKB-KW"/>
</dbReference>
<dbReference type="Gene3D" id="3.40.50.720">
    <property type="entry name" value="NAD(P)-binding Rossmann-like Domain"/>
    <property type="match status" value="1"/>
</dbReference>
<keyword evidence="3" id="KW-1133">Transmembrane helix</keyword>
<keyword evidence="3" id="KW-0812">Transmembrane</keyword>
<keyword evidence="5" id="KW-1185">Reference proteome</keyword>
<dbReference type="EMBL" id="CP115612">
    <property type="protein sequence ID" value="WBW74035.1"/>
    <property type="molecule type" value="Genomic_DNA"/>
</dbReference>
<organism evidence="4 5">
    <name type="scientific">Schizosaccharomyces osmophilus</name>
    <dbReference type="NCBI Taxonomy" id="2545709"/>
    <lineage>
        <taxon>Eukaryota</taxon>
        <taxon>Fungi</taxon>
        <taxon>Dikarya</taxon>
        <taxon>Ascomycota</taxon>
        <taxon>Taphrinomycotina</taxon>
        <taxon>Schizosaccharomycetes</taxon>
        <taxon>Schizosaccharomycetales</taxon>
        <taxon>Schizosaccharomycetaceae</taxon>
        <taxon>Schizosaccharomyces</taxon>
    </lineage>
</organism>
<dbReference type="GeneID" id="80877196"/>
<accession>A0AAE9WDQ5</accession>
<dbReference type="PRINTS" id="PR00081">
    <property type="entry name" value="GDHRDH"/>
</dbReference>
<dbReference type="SUPFAM" id="SSF51735">
    <property type="entry name" value="NAD(P)-binding Rossmann-fold domains"/>
    <property type="match status" value="1"/>
</dbReference>
<keyword evidence="2" id="KW-0560">Oxidoreductase</keyword>
<dbReference type="Pfam" id="PF00106">
    <property type="entry name" value="adh_short"/>
    <property type="match status" value="1"/>
</dbReference>
<dbReference type="InterPro" id="IPR002347">
    <property type="entry name" value="SDR_fam"/>
</dbReference>
<dbReference type="PANTHER" id="PTHR24320">
    <property type="entry name" value="RETINOL DEHYDROGENASE"/>
    <property type="match status" value="1"/>
</dbReference>
<evidence type="ECO:0000256" key="1">
    <source>
        <dbReference type="ARBA" id="ARBA00006484"/>
    </source>
</evidence>
<dbReference type="InterPro" id="IPR036291">
    <property type="entry name" value="NAD(P)-bd_dom_sf"/>
</dbReference>
<dbReference type="PANTHER" id="PTHR24320:SF285">
    <property type="entry name" value="RETINOL DEHYDROGENASE 14"/>
    <property type="match status" value="1"/>
</dbReference>
<comment type="similarity">
    <text evidence="1">Belongs to the short-chain dehydrogenases/reductases (SDR) family.</text>
</comment>
<sequence length="377" mass="43011">MPIPFVAHAVQFNYDHVVLYWKTYLKVFFTLAAIGGFKFWTMGRSTTWERKMNGMVVIVTGGTSGIGKRVVEKLALLGAHVVILLRSEPDQFTVDLIMDLRNRSNNQFIYSEVCDLSSMLSVRKFATKWIDASPIRRLDMIILCSGLSLPPYVDRQVTAEGVELQWATNFLGPYQLMRIMRPVLYGQPGHRDVRIIAATCSSYVLGDIKFDDLALDNHPYPRSSPWKVVGNAKLALMTYLYDFQKKAQNHERPDNMPCNIHTVMVNPGVVRTPGFRRFISLGRVWGLLLYLLLWPFWWLIIKGALKGAQSFFHAICSPEFGATTEYLLVNECTMIEPSRKEIQDPEYAEKLIKAADAQIDEIEKQYKKKGASKTSKK</sequence>
<dbReference type="Proteomes" id="UP001212411">
    <property type="component" value="Chromosome 2"/>
</dbReference>